<dbReference type="PANTHER" id="PTHR33398:SF1">
    <property type="entry name" value="SMALL RIBOSOMAL SUBUNIT PROTEIN BS20C"/>
    <property type="match status" value="1"/>
</dbReference>
<dbReference type="GO" id="GO:0003735">
    <property type="term" value="F:structural constituent of ribosome"/>
    <property type="evidence" value="ECO:0007669"/>
    <property type="project" value="InterPro"/>
</dbReference>
<name>A0A1C9CFV5_9FLOR</name>
<keyword evidence="3" id="KW-0694">RNA-binding</keyword>
<dbReference type="Pfam" id="PF01649">
    <property type="entry name" value="Ribosomal_S20p"/>
    <property type="match status" value="1"/>
</dbReference>
<dbReference type="GO" id="GO:0070181">
    <property type="term" value="F:small ribosomal subunit rRNA binding"/>
    <property type="evidence" value="ECO:0007669"/>
    <property type="project" value="TreeGrafter"/>
</dbReference>
<dbReference type="SUPFAM" id="SSF46992">
    <property type="entry name" value="Ribosomal protein S20"/>
    <property type="match status" value="1"/>
</dbReference>
<evidence type="ECO:0000256" key="5">
    <source>
        <dbReference type="ARBA" id="ARBA00023274"/>
    </source>
</evidence>
<evidence type="ECO:0000256" key="2">
    <source>
        <dbReference type="ARBA" id="ARBA00022730"/>
    </source>
</evidence>
<dbReference type="GO" id="GO:0005829">
    <property type="term" value="C:cytosol"/>
    <property type="evidence" value="ECO:0007669"/>
    <property type="project" value="TreeGrafter"/>
</dbReference>
<reference evidence="6" key="1">
    <citation type="journal article" date="2016" name="BMC Biol.">
        <title>Parallel evolution of highly conserved plastid genome architecture in red seaweeds and seed plants.</title>
        <authorList>
            <person name="Lee J."/>
            <person name="Cho C.H."/>
            <person name="Park S.I."/>
            <person name="Choi J.W."/>
            <person name="Song H.S."/>
            <person name="West J.A."/>
            <person name="Bhattacharya D."/>
            <person name="Yoon H.S."/>
        </authorList>
    </citation>
    <scope>NUCLEOTIDE SEQUENCE</scope>
</reference>
<dbReference type="PANTHER" id="PTHR33398">
    <property type="entry name" value="30S RIBOSOMAL PROTEIN S20"/>
    <property type="match status" value="1"/>
</dbReference>
<keyword evidence="5" id="KW-0687">Ribonucleoprotein</keyword>
<geneLocation type="plastid" evidence="6"/>
<evidence type="ECO:0000256" key="3">
    <source>
        <dbReference type="ARBA" id="ARBA00022884"/>
    </source>
</evidence>
<dbReference type="EMBL" id="KX284724">
    <property type="protein sequence ID" value="AOM67280.1"/>
    <property type="molecule type" value="Genomic_DNA"/>
</dbReference>
<organism evidence="6">
    <name type="scientific">Hildenbrandia rubra</name>
    <dbReference type="NCBI Taxonomy" id="31481"/>
    <lineage>
        <taxon>Eukaryota</taxon>
        <taxon>Rhodophyta</taxon>
        <taxon>Florideophyceae</taxon>
        <taxon>Hildenbrandiophycidae</taxon>
        <taxon>Hildenbrandiales</taxon>
        <taxon>Hildenbrandiaceae</taxon>
        <taxon>Hildenbrandia</taxon>
    </lineage>
</organism>
<dbReference type="HAMAP" id="MF_00500">
    <property type="entry name" value="Ribosomal_bS20"/>
    <property type="match status" value="1"/>
</dbReference>
<dbReference type="InterPro" id="IPR002583">
    <property type="entry name" value="Ribosomal_bS20"/>
</dbReference>
<dbReference type="GO" id="GO:0006412">
    <property type="term" value="P:translation"/>
    <property type="evidence" value="ECO:0007669"/>
    <property type="project" value="InterPro"/>
</dbReference>
<sequence length="98" mass="11380">MNKKLTTRKRIRTAARNYSRNRAYKSSIKTTIKNSISLTKTMNNENSSIILISIAEAFSRIDKSVKRKIIHKNQAARKKALLSKLFNKQYREIHSNLS</sequence>
<dbReference type="GeneID" id="29069944"/>
<gene>
    <name evidence="6" type="primary">rps20</name>
    <name evidence="6" type="ORF">Hrub_036</name>
</gene>
<dbReference type="AlphaFoldDB" id="A0A1C9CFV5"/>
<evidence type="ECO:0000256" key="4">
    <source>
        <dbReference type="ARBA" id="ARBA00022980"/>
    </source>
</evidence>
<evidence type="ECO:0000313" key="6">
    <source>
        <dbReference type="EMBL" id="AOM67280.1"/>
    </source>
</evidence>
<comment type="similarity">
    <text evidence="1">Belongs to the bacterial ribosomal protein bS20 family.</text>
</comment>
<keyword evidence="2" id="KW-0699">rRNA-binding</keyword>
<dbReference type="InterPro" id="IPR036510">
    <property type="entry name" value="Ribosomal_bS20_sf"/>
</dbReference>
<dbReference type="RefSeq" id="YP_009294038.1">
    <property type="nucleotide sequence ID" value="NC_031146.1"/>
</dbReference>
<keyword evidence="4 6" id="KW-0689">Ribosomal protein</keyword>
<protein>
    <submittedName>
        <fullName evidence="6">Ribosomal protein S20</fullName>
    </submittedName>
</protein>
<evidence type="ECO:0000256" key="1">
    <source>
        <dbReference type="ARBA" id="ARBA00007634"/>
    </source>
</evidence>
<dbReference type="Gene3D" id="1.20.58.110">
    <property type="entry name" value="Ribosomal protein S20"/>
    <property type="match status" value="1"/>
</dbReference>
<proteinExistence type="inferred from homology"/>
<accession>A0A1C9CFV5</accession>
<keyword evidence="6" id="KW-0934">Plastid</keyword>
<dbReference type="GO" id="GO:0015935">
    <property type="term" value="C:small ribosomal subunit"/>
    <property type="evidence" value="ECO:0007669"/>
    <property type="project" value="TreeGrafter"/>
</dbReference>
<dbReference type="NCBIfam" id="TIGR00029">
    <property type="entry name" value="S20"/>
    <property type="match status" value="1"/>
</dbReference>